<dbReference type="PANTHER" id="PTHR43048:SF3">
    <property type="entry name" value="METHYLMALONYL-COA EPIMERASE, MITOCHONDRIAL"/>
    <property type="match status" value="1"/>
</dbReference>
<protein>
    <submittedName>
        <fullName evidence="3">VOC family protein</fullName>
    </submittedName>
</protein>
<evidence type="ECO:0000256" key="1">
    <source>
        <dbReference type="ARBA" id="ARBA00022723"/>
    </source>
</evidence>
<dbReference type="RefSeq" id="WP_315948643.1">
    <property type="nucleotide sequence ID" value="NZ_JAWCUD010000001.1"/>
</dbReference>
<feature type="domain" description="VOC" evidence="2">
    <location>
        <begin position="10"/>
        <end position="147"/>
    </location>
</feature>
<evidence type="ECO:0000259" key="2">
    <source>
        <dbReference type="PROSITE" id="PS51819"/>
    </source>
</evidence>
<gene>
    <name evidence="3" type="ORF">RQP52_00100</name>
</gene>
<dbReference type="PROSITE" id="PS51819">
    <property type="entry name" value="VOC"/>
    <property type="match status" value="1"/>
</dbReference>
<dbReference type="Gene3D" id="3.10.180.10">
    <property type="entry name" value="2,3-Dihydroxybiphenyl 1,2-Dioxygenase, domain 1"/>
    <property type="match status" value="1"/>
</dbReference>
<dbReference type="InterPro" id="IPR029068">
    <property type="entry name" value="Glyas_Bleomycin-R_OHBP_Dase"/>
</dbReference>
<dbReference type="EMBL" id="JAWCUD010000001">
    <property type="protein sequence ID" value="MDU0199462.1"/>
    <property type="molecule type" value="Genomic_DNA"/>
</dbReference>
<organism evidence="3 4">
    <name type="scientific">Paenibacillus violae</name>
    <dbReference type="NCBI Taxonomy" id="3077234"/>
    <lineage>
        <taxon>Bacteria</taxon>
        <taxon>Bacillati</taxon>
        <taxon>Bacillota</taxon>
        <taxon>Bacilli</taxon>
        <taxon>Bacillales</taxon>
        <taxon>Paenibacillaceae</taxon>
        <taxon>Paenibacillus</taxon>
    </lineage>
</organism>
<proteinExistence type="predicted"/>
<dbReference type="InterPro" id="IPR037523">
    <property type="entry name" value="VOC_core"/>
</dbReference>
<dbReference type="SUPFAM" id="SSF54593">
    <property type="entry name" value="Glyoxalase/Bleomycin resistance protein/Dihydroxybiphenyl dioxygenase"/>
    <property type="match status" value="1"/>
</dbReference>
<name>A0ABU3R5E6_9BACL</name>
<accession>A0ABU3R5E6</accession>
<dbReference type="PANTHER" id="PTHR43048">
    <property type="entry name" value="METHYLMALONYL-COA EPIMERASE"/>
    <property type="match status" value="1"/>
</dbReference>
<keyword evidence="4" id="KW-1185">Reference proteome</keyword>
<sequence length="147" mass="16397">MEHTLLGTTLVCQIAMIVRDVEKATHRFAELLGVPAPTIIMANEDGSDTVSYMGKPTQGRVNLSFFHMENVVIEFIEPTDDPSTWKEFLETKGPGVHHIAFKAKNKMLETAAKLEKFGFPLIQNGNKYAYVESTDDLGVILELLDID</sequence>
<evidence type="ECO:0000313" key="3">
    <source>
        <dbReference type="EMBL" id="MDU0199462.1"/>
    </source>
</evidence>
<comment type="caution">
    <text evidence="3">The sequence shown here is derived from an EMBL/GenBank/DDBJ whole genome shotgun (WGS) entry which is preliminary data.</text>
</comment>
<dbReference type="InterPro" id="IPR051785">
    <property type="entry name" value="MMCE/EMCE_epimerase"/>
</dbReference>
<dbReference type="Pfam" id="PF13669">
    <property type="entry name" value="Glyoxalase_4"/>
    <property type="match status" value="1"/>
</dbReference>
<keyword evidence="1" id="KW-0479">Metal-binding</keyword>
<evidence type="ECO:0000313" key="4">
    <source>
        <dbReference type="Proteomes" id="UP001260980"/>
    </source>
</evidence>
<reference evidence="3 4" key="1">
    <citation type="submission" date="2023-10" db="EMBL/GenBank/DDBJ databases">
        <title>Paenibacillus strain PFR10 Genome sequencing and assembly.</title>
        <authorList>
            <person name="Kim I."/>
        </authorList>
    </citation>
    <scope>NUCLEOTIDE SEQUENCE [LARGE SCALE GENOMIC DNA]</scope>
    <source>
        <strain evidence="3 4">PFR10</strain>
    </source>
</reference>
<dbReference type="Proteomes" id="UP001260980">
    <property type="component" value="Unassembled WGS sequence"/>
</dbReference>